<dbReference type="Proteomes" id="UP000559010">
    <property type="component" value="Unassembled WGS sequence"/>
</dbReference>
<protein>
    <submittedName>
        <fullName evidence="2">Crp/Fnr family transcriptional regulator</fullName>
    </submittedName>
</protein>
<dbReference type="PROSITE" id="PS50042">
    <property type="entry name" value="CNMP_BINDING_3"/>
    <property type="match status" value="1"/>
</dbReference>
<comment type="caution">
    <text evidence="2">The sequence shown here is derived from an EMBL/GenBank/DDBJ whole genome shotgun (WGS) entry which is preliminary data.</text>
</comment>
<feature type="domain" description="Cyclic nucleotide-binding" evidence="1">
    <location>
        <begin position="10"/>
        <end position="112"/>
    </location>
</feature>
<keyword evidence="3" id="KW-1185">Reference proteome</keyword>
<dbReference type="InterPro" id="IPR018490">
    <property type="entry name" value="cNMP-bd_dom_sf"/>
</dbReference>
<name>A0A848IY08_9BACT</name>
<gene>
    <name evidence="2" type="ORF">HH304_08900</name>
</gene>
<dbReference type="CDD" id="cd00038">
    <property type="entry name" value="CAP_ED"/>
    <property type="match status" value="1"/>
</dbReference>
<evidence type="ECO:0000259" key="1">
    <source>
        <dbReference type="PROSITE" id="PS50042"/>
    </source>
</evidence>
<dbReference type="InterPro" id="IPR014710">
    <property type="entry name" value="RmlC-like_jellyroll"/>
</dbReference>
<dbReference type="RefSeq" id="WP_169680531.1">
    <property type="nucleotide sequence ID" value="NZ_JABBNU010000005.1"/>
</dbReference>
<evidence type="ECO:0000313" key="3">
    <source>
        <dbReference type="Proteomes" id="UP000559010"/>
    </source>
</evidence>
<dbReference type="Gene3D" id="2.60.120.10">
    <property type="entry name" value="Jelly Rolls"/>
    <property type="match status" value="1"/>
</dbReference>
<dbReference type="AlphaFoldDB" id="A0A848IY08"/>
<evidence type="ECO:0000313" key="2">
    <source>
        <dbReference type="EMBL" id="NMM48516.1"/>
    </source>
</evidence>
<dbReference type="InterPro" id="IPR036388">
    <property type="entry name" value="WH-like_DNA-bd_sf"/>
</dbReference>
<dbReference type="EMBL" id="JABBNU010000005">
    <property type="protein sequence ID" value="NMM48516.1"/>
    <property type="molecule type" value="Genomic_DNA"/>
</dbReference>
<proteinExistence type="predicted"/>
<dbReference type="Pfam" id="PF00027">
    <property type="entry name" value="cNMP_binding"/>
    <property type="match status" value="1"/>
</dbReference>
<dbReference type="InterPro" id="IPR000595">
    <property type="entry name" value="cNMP-bd_dom"/>
</dbReference>
<sequence length="189" mass="22190">MSVLKKVFSSYFPLSEYELGKIEPYFKPVSFSKGEFLSKENSAVNQMLIVDEGCLRIYNFKDGKDITQWITCSGELITDLAGFMFDLPGRWNIEFLTDCSGYLITKSQYKKLTNEIDNWSVIENKFIAKCFITLEDRVYSFLSMSAEERYEHFFKYRREIFNHVSQQYIASLLGMTPETFSRIRKKHSS</sequence>
<accession>A0A848IY08</accession>
<dbReference type="Gene3D" id="1.10.10.10">
    <property type="entry name" value="Winged helix-like DNA-binding domain superfamily/Winged helix DNA-binding domain"/>
    <property type="match status" value="1"/>
</dbReference>
<reference evidence="2 3" key="1">
    <citation type="submission" date="2020-04" db="EMBL/GenBank/DDBJ databases">
        <title>Flammeovirgaceae bacterium KN852 isolated from deep sea.</title>
        <authorList>
            <person name="Zhang D.-C."/>
        </authorList>
    </citation>
    <scope>NUCLEOTIDE SEQUENCE [LARGE SCALE GENOMIC DNA]</scope>
    <source>
        <strain evidence="2 3">KN852</strain>
    </source>
</reference>
<organism evidence="2 3">
    <name type="scientific">Marinigracilibium pacificum</name>
    <dbReference type="NCBI Taxonomy" id="2729599"/>
    <lineage>
        <taxon>Bacteria</taxon>
        <taxon>Pseudomonadati</taxon>
        <taxon>Bacteroidota</taxon>
        <taxon>Cytophagia</taxon>
        <taxon>Cytophagales</taxon>
        <taxon>Flammeovirgaceae</taxon>
        <taxon>Marinigracilibium</taxon>
    </lineage>
</organism>
<dbReference type="SUPFAM" id="SSF51206">
    <property type="entry name" value="cAMP-binding domain-like"/>
    <property type="match status" value="1"/>
</dbReference>